<evidence type="ECO:0000313" key="2">
    <source>
        <dbReference type="EMBL" id="MBH9578838.1"/>
    </source>
</evidence>
<dbReference type="InterPro" id="IPR029057">
    <property type="entry name" value="PRTase-like"/>
</dbReference>
<dbReference type="EMBL" id="JAEDAK010000015">
    <property type="protein sequence ID" value="MBH9578838.1"/>
    <property type="molecule type" value="Genomic_DNA"/>
</dbReference>
<evidence type="ECO:0000313" key="3">
    <source>
        <dbReference type="Proteomes" id="UP000613266"/>
    </source>
</evidence>
<comment type="similarity">
    <text evidence="1">Belongs to the ComF/GntX family.</text>
</comment>
<dbReference type="SUPFAM" id="SSF53271">
    <property type="entry name" value="PRTase-like"/>
    <property type="match status" value="1"/>
</dbReference>
<dbReference type="AlphaFoldDB" id="A0A931NIG7"/>
<dbReference type="PANTHER" id="PTHR47505">
    <property type="entry name" value="DNA UTILIZATION PROTEIN YHGH"/>
    <property type="match status" value="1"/>
</dbReference>
<protein>
    <submittedName>
        <fullName evidence="2">ComF family protein</fullName>
    </submittedName>
</protein>
<comment type="caution">
    <text evidence="2">The sequence shown here is derived from an EMBL/GenBank/DDBJ whole genome shotgun (WGS) entry which is preliminary data.</text>
</comment>
<organism evidence="2 3">
    <name type="scientific">Inhella proteolytica</name>
    <dbReference type="NCBI Taxonomy" id="2795029"/>
    <lineage>
        <taxon>Bacteria</taxon>
        <taxon>Pseudomonadati</taxon>
        <taxon>Pseudomonadota</taxon>
        <taxon>Betaproteobacteria</taxon>
        <taxon>Burkholderiales</taxon>
        <taxon>Sphaerotilaceae</taxon>
        <taxon>Inhella</taxon>
    </lineage>
</organism>
<dbReference type="InterPro" id="IPR000836">
    <property type="entry name" value="PRTase_dom"/>
</dbReference>
<name>A0A931NIG7_9BURK</name>
<gene>
    <name evidence="2" type="ORF">I7X39_18260</name>
</gene>
<dbReference type="Proteomes" id="UP000613266">
    <property type="component" value="Unassembled WGS sequence"/>
</dbReference>
<dbReference type="CDD" id="cd06223">
    <property type="entry name" value="PRTases_typeI"/>
    <property type="match status" value="1"/>
</dbReference>
<reference evidence="2" key="1">
    <citation type="submission" date="2020-12" db="EMBL/GenBank/DDBJ databases">
        <title>The genome sequence of Inhella sp. 1Y17.</title>
        <authorList>
            <person name="Liu Y."/>
        </authorList>
    </citation>
    <scope>NUCLEOTIDE SEQUENCE</scope>
    <source>
        <strain evidence="2">1Y17</strain>
    </source>
</reference>
<dbReference type="RefSeq" id="WP_198112606.1">
    <property type="nucleotide sequence ID" value="NZ_JAEDAK010000015.1"/>
</dbReference>
<proteinExistence type="inferred from homology"/>
<dbReference type="InterPro" id="IPR051910">
    <property type="entry name" value="ComF/GntX_DNA_util-trans"/>
</dbReference>
<keyword evidence="3" id="KW-1185">Reference proteome</keyword>
<accession>A0A931NIG7</accession>
<sequence length="236" mass="25619">MSLLQRLHPRAWPLPGGCWVCLGWNGARICADCRSAFARPLPRCSGCALPLPPGTHSQLCGHCLQEPLGLTHCLAAVDYQAPWDGLLQALKYRGELGAAVALAELLPEPPKHLPRPQALLPVPQHEARLRARGHNPAEQLARALGRRLNLPVQRDWLLRLRDTPTQTQLNRPQRQANLRGAFALATGAPVRGGHWAIVDDVLTTGATVAALAQELQRHGAASVQAWVVARTPDPHA</sequence>
<evidence type="ECO:0000256" key="1">
    <source>
        <dbReference type="ARBA" id="ARBA00008007"/>
    </source>
</evidence>
<dbReference type="PANTHER" id="PTHR47505:SF1">
    <property type="entry name" value="DNA UTILIZATION PROTEIN YHGH"/>
    <property type="match status" value="1"/>
</dbReference>
<dbReference type="Gene3D" id="3.40.50.2020">
    <property type="match status" value="1"/>
</dbReference>